<dbReference type="GO" id="GO:0070212">
    <property type="term" value="P:protein poly-ADP-ribosylation"/>
    <property type="evidence" value="ECO:0007669"/>
    <property type="project" value="TreeGrafter"/>
</dbReference>
<feature type="compositionally biased region" description="Low complexity" evidence="16">
    <location>
        <begin position="143"/>
        <end position="152"/>
    </location>
</feature>
<dbReference type="FunFam" id="1.20.142.10:FF:000001">
    <property type="entry name" value="Poly [ADP-ribose] polymerase"/>
    <property type="match status" value="1"/>
</dbReference>
<keyword evidence="11" id="KW-0238">DNA-binding</keyword>
<dbReference type="PROSITE" id="PS51977">
    <property type="entry name" value="WGR"/>
    <property type="match status" value="1"/>
</dbReference>
<evidence type="ECO:0000259" key="18">
    <source>
        <dbReference type="PROSITE" id="PS51060"/>
    </source>
</evidence>
<feature type="domain" description="WGR" evidence="19">
    <location>
        <begin position="217"/>
        <end position="313"/>
    </location>
</feature>
<evidence type="ECO:0000256" key="10">
    <source>
        <dbReference type="ARBA" id="ARBA00023027"/>
    </source>
</evidence>
<evidence type="ECO:0000256" key="7">
    <source>
        <dbReference type="ARBA" id="ARBA00022765"/>
    </source>
</evidence>
<dbReference type="GO" id="GO:0005730">
    <property type="term" value="C:nucleolus"/>
    <property type="evidence" value="ECO:0007669"/>
    <property type="project" value="TreeGrafter"/>
</dbReference>
<dbReference type="EMBL" id="MN125899">
    <property type="protein sequence ID" value="QDO16366.1"/>
    <property type="molecule type" value="mRNA"/>
</dbReference>
<reference evidence="20" key="1">
    <citation type="journal article" date="2019" name="Microorganisms">
        <title>DNA Damage Response Pathways in Dinoflagellates.</title>
        <authorList>
            <person name="Li C."/>
            <person name="Wong J."/>
        </authorList>
    </citation>
    <scope>NUCLEOTIDE SEQUENCE</scope>
</reference>
<keyword evidence="3 15" id="KW-0808">Transferase</keyword>
<evidence type="ECO:0000256" key="15">
    <source>
        <dbReference type="RuleBase" id="RU362114"/>
    </source>
</evidence>
<dbReference type="CDD" id="cd08003">
    <property type="entry name" value="WGR_PARP2_like"/>
    <property type="match status" value="1"/>
</dbReference>
<evidence type="ECO:0000256" key="3">
    <source>
        <dbReference type="ARBA" id="ARBA00022679"/>
    </source>
</evidence>
<dbReference type="InterPro" id="IPR008893">
    <property type="entry name" value="WGR_domain"/>
</dbReference>
<dbReference type="GO" id="GO:0016779">
    <property type="term" value="F:nucleotidyltransferase activity"/>
    <property type="evidence" value="ECO:0007669"/>
    <property type="project" value="UniProtKB-KW"/>
</dbReference>
<dbReference type="AlphaFoldDB" id="A0A516AGD1"/>
<organism evidence="20">
    <name type="scientific">Lingulaulax polyedra</name>
    <name type="common">Dinoflagellate</name>
    <name type="synonym">Lingulodinium polyedra</name>
    <dbReference type="NCBI Taxonomy" id="160621"/>
    <lineage>
        <taxon>Eukaryota</taxon>
        <taxon>Sar</taxon>
        <taxon>Alveolata</taxon>
        <taxon>Dinophyceae</taxon>
        <taxon>Gonyaulacales</taxon>
        <taxon>Lingulodiniaceae</taxon>
        <taxon>Lingulaulax</taxon>
    </lineage>
</organism>
<dbReference type="Pfam" id="PF02877">
    <property type="entry name" value="PARP_reg"/>
    <property type="match status" value="1"/>
</dbReference>
<evidence type="ECO:0000256" key="13">
    <source>
        <dbReference type="ARBA" id="ARBA00024347"/>
    </source>
</evidence>
<evidence type="ECO:0000256" key="9">
    <source>
        <dbReference type="ARBA" id="ARBA00022833"/>
    </source>
</evidence>
<evidence type="ECO:0000256" key="6">
    <source>
        <dbReference type="ARBA" id="ARBA00022737"/>
    </source>
</evidence>
<dbReference type="FunFam" id="2.20.140.10:FF:000001">
    <property type="entry name" value="Poly [ADP-ribose] polymerase"/>
    <property type="match status" value="1"/>
</dbReference>
<dbReference type="SUPFAM" id="SSF47587">
    <property type="entry name" value="Domain of poly(ADP-ribose) polymerase"/>
    <property type="match status" value="1"/>
</dbReference>
<dbReference type="InterPro" id="IPR012317">
    <property type="entry name" value="Poly(ADP-ribose)pol_cat_dom"/>
</dbReference>
<keyword evidence="6" id="KW-0677">Repeat</keyword>
<comment type="subcellular location">
    <subcellularLocation>
        <location evidence="1">Nucleus</location>
    </subcellularLocation>
</comment>
<evidence type="ECO:0000256" key="11">
    <source>
        <dbReference type="ARBA" id="ARBA00023125"/>
    </source>
</evidence>
<dbReference type="InterPro" id="IPR036930">
    <property type="entry name" value="WGR_dom_sf"/>
</dbReference>
<feature type="region of interest" description="Disordered" evidence="16">
    <location>
        <begin position="1"/>
        <end position="165"/>
    </location>
</feature>
<dbReference type="PROSITE" id="PS51059">
    <property type="entry name" value="PARP_CATALYTIC"/>
    <property type="match status" value="1"/>
</dbReference>
<keyword evidence="5" id="KW-0479">Metal-binding</keyword>
<dbReference type="InterPro" id="IPR036616">
    <property type="entry name" value="Poly(ADP-ribose)pol_reg_dom_sf"/>
</dbReference>
<keyword evidence="7" id="KW-0013">ADP-ribosylation</keyword>
<evidence type="ECO:0000256" key="5">
    <source>
        <dbReference type="ARBA" id="ARBA00022723"/>
    </source>
</evidence>
<dbReference type="Pfam" id="PF00644">
    <property type="entry name" value="PARP"/>
    <property type="match status" value="1"/>
</dbReference>
<dbReference type="Gene3D" id="3.90.228.10">
    <property type="match status" value="1"/>
</dbReference>
<dbReference type="FunFam" id="3.90.228.10:FF:000002">
    <property type="entry name" value="Poly [ADP-ribose] polymerase"/>
    <property type="match status" value="1"/>
</dbReference>
<evidence type="ECO:0000256" key="14">
    <source>
        <dbReference type="ARBA" id="ARBA00033987"/>
    </source>
</evidence>
<dbReference type="InterPro" id="IPR050800">
    <property type="entry name" value="ARTD/PARP"/>
</dbReference>
<dbReference type="InterPro" id="IPR004102">
    <property type="entry name" value="Poly(ADP-ribose)pol_reg_dom"/>
</dbReference>
<dbReference type="GO" id="GO:0006302">
    <property type="term" value="P:double-strand break repair"/>
    <property type="evidence" value="ECO:0007669"/>
    <property type="project" value="TreeGrafter"/>
</dbReference>
<keyword evidence="10 15" id="KW-0520">NAD</keyword>
<feature type="domain" description="PARP alpha-helical" evidence="18">
    <location>
        <begin position="339"/>
        <end position="459"/>
    </location>
</feature>
<dbReference type="SUPFAM" id="SSF56399">
    <property type="entry name" value="ADP-ribosylation"/>
    <property type="match status" value="1"/>
</dbReference>
<keyword evidence="4" id="KW-0548">Nucleotidyltransferase</keyword>
<dbReference type="SUPFAM" id="SSF142921">
    <property type="entry name" value="WGR domain-like"/>
    <property type="match status" value="1"/>
</dbReference>
<dbReference type="SMART" id="SM00773">
    <property type="entry name" value="WGR"/>
    <property type="match status" value="1"/>
</dbReference>
<dbReference type="Gene3D" id="2.20.140.10">
    <property type="entry name" value="WGR domain"/>
    <property type="match status" value="1"/>
</dbReference>
<keyword evidence="8" id="KW-0863">Zinc-finger</keyword>
<keyword evidence="12" id="KW-0539">Nucleus</keyword>
<feature type="compositionally biased region" description="Low complexity" evidence="16">
    <location>
        <begin position="117"/>
        <end position="136"/>
    </location>
</feature>
<evidence type="ECO:0000259" key="17">
    <source>
        <dbReference type="PROSITE" id="PS51059"/>
    </source>
</evidence>
<keyword evidence="2 15" id="KW-0328">Glycosyltransferase</keyword>
<feature type="compositionally biased region" description="Basic residues" evidence="16">
    <location>
        <begin position="59"/>
        <end position="76"/>
    </location>
</feature>
<accession>A0A516AGD1</accession>
<dbReference type="CDD" id="cd01437">
    <property type="entry name" value="parp_like"/>
    <property type="match status" value="1"/>
</dbReference>
<evidence type="ECO:0000256" key="1">
    <source>
        <dbReference type="ARBA" id="ARBA00004123"/>
    </source>
</evidence>
<comment type="similarity">
    <text evidence="13">Belongs to the ARTD/PARP family.</text>
</comment>
<evidence type="ECO:0000256" key="8">
    <source>
        <dbReference type="ARBA" id="ARBA00022771"/>
    </source>
</evidence>
<evidence type="ECO:0000256" key="16">
    <source>
        <dbReference type="SAM" id="MobiDB-lite"/>
    </source>
</evidence>
<evidence type="ECO:0000256" key="4">
    <source>
        <dbReference type="ARBA" id="ARBA00022695"/>
    </source>
</evidence>
<sequence length="694" mass="74749">MARAASAAPPVPSSRPCSKGSSVRRCCRGPPSTRRACGGSSGPAAELEAHPAAAAPPGRRPRARRAAAGAARRHIGPARGAGPPPRAPAHSKARHRGPQWQLAPPRPAGPRRPPRAPGALRAAAAPGPAEKLPAEASPAPCSERAAAAKRPPGAGGEKSERPMKGFAGLPLAPPSGAEPAAGAVPAAAAAAAPGSSMTTVIAKGGVPVDKLFPRKDQYHVYQQDGEVWDCMLNQTNVGANNNKFYVIQLLEKDSGGGFLVWNRWGRVGAAGQTQEQACHDVGSAKSTFQAKFQSKTKNHWQNRKDFKAVTGHYTYIEVDYGTAGAAASQPSQDAKDVPPSKLPPTVQRLMSLICDTNMMKQAMMEIGYDAKKMPLGKISKKMIKEGFEALQVIAAELDKKKPNQVVIGDASSRFYSVIPHDFGFQHMSNFIIQTKERLEEKLKMVEALQDIEVAHRLLEDDKGKPDKHPADVHYEKLKTELVPVAEASKDWKLVEGYMQNTHAATHSSYKLKLKSLFAVEREGEAERFKKFEAAKNRQLLWHGSRLTNWCGILSQGLRIAPPEAPVTGYMFGKGVYFADMVSKSSNYCFASKSNSAGIMLLAEVALGDMNKLLAADLKADQLPEGKLSTKGCGKTAPDAAQATTWGKGVTVPCGTVKDVSEEVQGSSLMYNEYIVYDVSQIRTRFLMEVEFQYK</sequence>
<comment type="catalytic activity">
    <reaction evidence="14">
        <text>NAD(+) + (ADP-D-ribosyl)n-acceptor = nicotinamide + (ADP-D-ribosyl)n+1-acceptor + H(+).</text>
        <dbReference type="EC" id="2.4.2.30"/>
    </reaction>
</comment>
<dbReference type="GO" id="GO:1990404">
    <property type="term" value="F:NAD+-protein mono-ADP-ribosyltransferase activity"/>
    <property type="evidence" value="ECO:0007669"/>
    <property type="project" value="TreeGrafter"/>
</dbReference>
<dbReference type="PANTHER" id="PTHR10459:SF60">
    <property type="entry name" value="POLY [ADP-RIBOSE] POLYMERASE 2"/>
    <property type="match status" value="1"/>
</dbReference>
<dbReference type="GO" id="GO:0008270">
    <property type="term" value="F:zinc ion binding"/>
    <property type="evidence" value="ECO:0007669"/>
    <property type="project" value="UniProtKB-KW"/>
</dbReference>
<evidence type="ECO:0000259" key="19">
    <source>
        <dbReference type="PROSITE" id="PS51977"/>
    </source>
</evidence>
<dbReference type="PANTHER" id="PTHR10459">
    <property type="entry name" value="DNA LIGASE"/>
    <property type="match status" value="1"/>
</dbReference>
<dbReference type="GO" id="GO:0003677">
    <property type="term" value="F:DNA binding"/>
    <property type="evidence" value="ECO:0007669"/>
    <property type="project" value="UniProtKB-KW"/>
</dbReference>
<name>A0A516AGD1_LINPO</name>
<proteinExistence type="evidence at transcript level"/>
<protein>
    <recommendedName>
        <fullName evidence="15">Poly [ADP-ribose] polymerase</fullName>
        <shortName evidence="15">PARP</shortName>
        <ecNumber evidence="15">2.4.2.-</ecNumber>
    </recommendedName>
</protein>
<dbReference type="Gene3D" id="1.20.142.10">
    <property type="entry name" value="Poly(ADP-ribose) polymerase, regulatory domain"/>
    <property type="match status" value="1"/>
</dbReference>
<keyword evidence="9" id="KW-0862">Zinc</keyword>
<dbReference type="GO" id="GO:0003950">
    <property type="term" value="F:NAD+ poly-ADP-ribosyltransferase activity"/>
    <property type="evidence" value="ECO:0007669"/>
    <property type="project" value="UniProtKB-UniRule"/>
</dbReference>
<feature type="compositionally biased region" description="Low complexity" evidence="16">
    <location>
        <begin position="1"/>
        <end position="18"/>
    </location>
</feature>
<dbReference type="Pfam" id="PF05406">
    <property type="entry name" value="WGR"/>
    <property type="match status" value="1"/>
</dbReference>
<evidence type="ECO:0000313" key="20">
    <source>
        <dbReference type="EMBL" id="QDO16366.1"/>
    </source>
</evidence>
<dbReference type="PROSITE" id="PS51060">
    <property type="entry name" value="PARP_ALPHA_HD"/>
    <property type="match status" value="1"/>
</dbReference>
<dbReference type="EC" id="2.4.2.-" evidence="15"/>
<evidence type="ECO:0000256" key="2">
    <source>
        <dbReference type="ARBA" id="ARBA00022676"/>
    </source>
</evidence>
<feature type="domain" description="PARP catalytic" evidence="17">
    <location>
        <begin position="468"/>
        <end position="694"/>
    </location>
</feature>
<evidence type="ECO:0000256" key="12">
    <source>
        <dbReference type="ARBA" id="ARBA00023242"/>
    </source>
</evidence>